<keyword evidence="4" id="KW-1185">Reference proteome</keyword>
<dbReference type="Pfam" id="PF22893">
    <property type="entry name" value="ULD_2"/>
    <property type="match status" value="1"/>
</dbReference>
<gene>
    <name evidence="3" type="ORF">CDV36_010475</name>
</gene>
<organism evidence="3 4">
    <name type="scientific">Fusarium kuroshium</name>
    <dbReference type="NCBI Taxonomy" id="2010991"/>
    <lineage>
        <taxon>Eukaryota</taxon>
        <taxon>Fungi</taxon>
        <taxon>Dikarya</taxon>
        <taxon>Ascomycota</taxon>
        <taxon>Pezizomycotina</taxon>
        <taxon>Sordariomycetes</taxon>
        <taxon>Hypocreomycetidae</taxon>
        <taxon>Hypocreales</taxon>
        <taxon>Nectriaceae</taxon>
        <taxon>Fusarium</taxon>
        <taxon>Fusarium solani species complex</taxon>
    </lineage>
</organism>
<reference evidence="3 4" key="1">
    <citation type="submission" date="2017-06" db="EMBL/GenBank/DDBJ databases">
        <title>Comparative genomic analysis of Ambrosia Fusariam Clade fungi.</title>
        <authorList>
            <person name="Stajich J.E."/>
            <person name="Carrillo J."/>
            <person name="Kijimoto T."/>
            <person name="Eskalen A."/>
            <person name="O'Donnell K."/>
            <person name="Kasson M."/>
        </authorList>
    </citation>
    <scope>NUCLEOTIDE SEQUENCE [LARGE SCALE GENOMIC DNA]</scope>
    <source>
        <strain evidence="3">UCR3666</strain>
    </source>
</reference>
<evidence type="ECO:0000256" key="1">
    <source>
        <dbReference type="SAM" id="MobiDB-lite"/>
    </source>
</evidence>
<dbReference type="AlphaFoldDB" id="A0A3M2RXE7"/>
<accession>A0A3M2RXE7</accession>
<proteinExistence type="predicted"/>
<evidence type="ECO:0000313" key="4">
    <source>
        <dbReference type="Proteomes" id="UP000277212"/>
    </source>
</evidence>
<dbReference type="Proteomes" id="UP000277212">
    <property type="component" value="Unassembled WGS sequence"/>
</dbReference>
<evidence type="ECO:0000313" key="3">
    <source>
        <dbReference type="EMBL" id="RMJ09899.1"/>
    </source>
</evidence>
<dbReference type="OrthoDB" id="5431013at2759"/>
<feature type="region of interest" description="Disordered" evidence="1">
    <location>
        <begin position="572"/>
        <end position="597"/>
    </location>
</feature>
<dbReference type="InterPro" id="IPR054464">
    <property type="entry name" value="ULD_fung"/>
</dbReference>
<dbReference type="EMBL" id="NKUJ01000225">
    <property type="protein sequence ID" value="RMJ09899.1"/>
    <property type="molecule type" value="Genomic_DNA"/>
</dbReference>
<evidence type="ECO:0000259" key="2">
    <source>
        <dbReference type="Pfam" id="PF22893"/>
    </source>
</evidence>
<feature type="domain" description="Ubiquitin-like" evidence="2">
    <location>
        <begin position="430"/>
        <end position="506"/>
    </location>
</feature>
<name>A0A3M2RXE7_9HYPO</name>
<comment type="caution">
    <text evidence="3">The sequence shown here is derived from an EMBL/GenBank/DDBJ whole genome shotgun (WGS) entry which is preliminary data.</text>
</comment>
<sequence length="631" mass="70964">MSTPLPRSCYGASDLLIITHLKTMEAAGLAVGVVGLGLQLATTLQTYVEGVAGAEDRLRELSFDVASTASTLKQLEDMLDADKAVAENTSINQASDSVMIFTDQGRRDIYLLSRRCEKVYQGILAVIVSASSPPSAKVKAIAANVGLSDLTTTRLAQFVRALKWPLIESRVKTCLEELRWLKMDLLLHLQVATIARVQLRRSSKRVENSEDESTLEAVFERLMARRDTYRKAALEGRRQRKISAKAETTSEHLPVAVDPGIGSSRSSMRDNAMGEIPRGSAFLGTDRTLPPLDGKDGNKDIDSTLLHGNNYPSPSHFRKVLKLLDGYPEVIEDEDLDDDPFDVEAWTLPLPGRESQRLPFLRDIIQRIKHATKHGQVSRLDQFLALTPEQRDQAQDLITQLVRDDARPRGYLALETREEEIIIFVGVDDDEEVVYLDDPIGRTWQFSYKDFENWQICLLEIKDASLQQKIRDGQFDIRAESGALIPPMQWHQFVKPGKTLEMAMWGDDPPAPPPAPPPALHRPSSSKAALKRLFTPRWGRALMTRVRRWRELRELREIEKCVDDIRHALGNAPRRSELPEEEISEEESAKAEVDDEDLFDWSDDEVVEVLNSAETLNQLLASWTNIDTATS</sequence>
<protein>
    <recommendedName>
        <fullName evidence="2">Ubiquitin-like domain-containing protein</fullName>
    </recommendedName>
</protein>